<proteinExistence type="predicted"/>
<protein>
    <submittedName>
        <fullName evidence="1">Uncharacterized protein</fullName>
    </submittedName>
</protein>
<accession>A0ABW4EWX7</accession>
<evidence type="ECO:0000313" key="2">
    <source>
        <dbReference type="Proteomes" id="UP001597114"/>
    </source>
</evidence>
<gene>
    <name evidence="1" type="ORF">ACFSJD_20815</name>
</gene>
<reference evidence="2" key="1">
    <citation type="journal article" date="2019" name="Int. J. Syst. Evol. Microbiol.">
        <title>The Global Catalogue of Microorganisms (GCM) 10K type strain sequencing project: providing services to taxonomists for standard genome sequencing and annotation.</title>
        <authorList>
            <consortium name="The Broad Institute Genomics Platform"/>
            <consortium name="The Broad Institute Genome Sequencing Center for Infectious Disease"/>
            <person name="Wu L."/>
            <person name="Ma J."/>
        </authorList>
    </citation>
    <scope>NUCLEOTIDE SEQUENCE [LARGE SCALE GENOMIC DNA]</scope>
    <source>
        <strain evidence="2">CCM 7043</strain>
    </source>
</reference>
<organism evidence="1 2">
    <name type="scientific">Pseudonocardia yunnanensis</name>
    <dbReference type="NCBI Taxonomy" id="58107"/>
    <lineage>
        <taxon>Bacteria</taxon>
        <taxon>Bacillati</taxon>
        <taxon>Actinomycetota</taxon>
        <taxon>Actinomycetes</taxon>
        <taxon>Pseudonocardiales</taxon>
        <taxon>Pseudonocardiaceae</taxon>
        <taxon>Pseudonocardia</taxon>
    </lineage>
</organism>
<sequence>MQTYWAAAPLVHRGATAPAAQWTQPNPVRTGAAALGQWSSGPFARTLLCVVKCSLVELLVVGG</sequence>
<comment type="caution">
    <text evidence="1">The sequence shown here is derived from an EMBL/GenBank/DDBJ whole genome shotgun (WGS) entry which is preliminary data.</text>
</comment>
<evidence type="ECO:0000313" key="1">
    <source>
        <dbReference type="EMBL" id="MFD1519951.1"/>
    </source>
</evidence>
<dbReference type="EMBL" id="JBHUCO010000021">
    <property type="protein sequence ID" value="MFD1519951.1"/>
    <property type="molecule type" value="Genomic_DNA"/>
</dbReference>
<dbReference type="Proteomes" id="UP001597114">
    <property type="component" value="Unassembled WGS sequence"/>
</dbReference>
<keyword evidence="2" id="KW-1185">Reference proteome</keyword>
<dbReference type="RefSeq" id="WP_379659144.1">
    <property type="nucleotide sequence ID" value="NZ_JBHUCO010000021.1"/>
</dbReference>
<feature type="non-terminal residue" evidence="1">
    <location>
        <position position="63"/>
    </location>
</feature>
<name>A0ABW4EWX7_9PSEU</name>